<evidence type="ECO:0000256" key="1">
    <source>
        <dbReference type="SAM" id="Phobius"/>
    </source>
</evidence>
<name>A0A1B9CRK1_MYCMA</name>
<accession>A0A1B9CRK1</accession>
<dbReference type="AlphaFoldDB" id="A0A1B9CRK1"/>
<sequence>MSKRGPWVFSTAIVALTVGIFALCLPVFIAAYDQYGWQVNCGSGFATDLTQASSADGQGHGANYVDQCDNALMIRRAWAIPAAAIGGITLVGLAAAVFAHDRRNTGDEQSSARARESPG</sequence>
<dbReference type="EMBL" id="MBEE01000234">
    <property type="protein sequence ID" value="OCB45136.1"/>
    <property type="molecule type" value="Genomic_DNA"/>
</dbReference>
<comment type="caution">
    <text evidence="2">The sequence shown here is derived from an EMBL/GenBank/DDBJ whole genome shotgun (WGS) entry which is preliminary data.</text>
</comment>
<keyword evidence="1" id="KW-0812">Transmembrane</keyword>
<evidence type="ECO:0000313" key="2">
    <source>
        <dbReference type="EMBL" id="OCB45136.1"/>
    </source>
</evidence>
<proteinExistence type="predicted"/>
<dbReference type="RefSeq" id="WP_065483598.1">
    <property type="nucleotide sequence ID" value="NZ_MBEE01000234.1"/>
</dbReference>
<keyword evidence="1" id="KW-0472">Membrane</keyword>
<feature type="transmembrane region" description="Helical" evidence="1">
    <location>
        <begin position="7"/>
        <end position="29"/>
    </location>
</feature>
<feature type="transmembrane region" description="Helical" evidence="1">
    <location>
        <begin position="78"/>
        <end position="99"/>
    </location>
</feature>
<keyword evidence="1" id="KW-1133">Transmembrane helix</keyword>
<evidence type="ECO:0000313" key="3">
    <source>
        <dbReference type="Proteomes" id="UP000092683"/>
    </source>
</evidence>
<dbReference type="OrthoDB" id="4762524at2"/>
<organism evidence="2 3">
    <name type="scientific">Mycobacterium malmoense</name>
    <dbReference type="NCBI Taxonomy" id="1780"/>
    <lineage>
        <taxon>Bacteria</taxon>
        <taxon>Bacillati</taxon>
        <taxon>Actinomycetota</taxon>
        <taxon>Actinomycetes</taxon>
        <taxon>Mycobacteriales</taxon>
        <taxon>Mycobacteriaceae</taxon>
        <taxon>Mycobacterium</taxon>
    </lineage>
</organism>
<dbReference type="Proteomes" id="UP000092683">
    <property type="component" value="Unassembled WGS sequence"/>
</dbReference>
<protein>
    <recommendedName>
        <fullName evidence="4">Transmembrane protein</fullName>
    </recommendedName>
</protein>
<evidence type="ECO:0008006" key="4">
    <source>
        <dbReference type="Google" id="ProtNLM"/>
    </source>
</evidence>
<reference evidence="2 3" key="1">
    <citation type="submission" date="2016-06" db="EMBL/GenBank/DDBJ databases">
        <authorList>
            <person name="Kjaerup R.B."/>
            <person name="Dalgaard T.S."/>
            <person name="Juul-Madsen H.R."/>
        </authorList>
    </citation>
    <scope>NUCLEOTIDE SEQUENCE [LARGE SCALE GENOMIC DNA]</scope>
    <source>
        <strain evidence="2 3">E3012</strain>
    </source>
</reference>
<gene>
    <name evidence="2" type="ORF">A5677_05350</name>
</gene>